<evidence type="ECO:0000259" key="1">
    <source>
        <dbReference type="Pfam" id="PF03713"/>
    </source>
</evidence>
<organism evidence="2 3">
    <name type="scientific">Deinococcus oregonensis</name>
    <dbReference type="NCBI Taxonomy" id="1805970"/>
    <lineage>
        <taxon>Bacteria</taxon>
        <taxon>Thermotogati</taxon>
        <taxon>Deinococcota</taxon>
        <taxon>Deinococci</taxon>
        <taxon>Deinococcales</taxon>
        <taxon>Deinococcaceae</taxon>
        <taxon>Deinococcus</taxon>
    </lineage>
</organism>
<protein>
    <submittedName>
        <fullName evidence="2">DUF305 domain-containing protein</fullName>
    </submittedName>
</protein>
<dbReference type="Proteomes" id="UP001589733">
    <property type="component" value="Unassembled WGS sequence"/>
</dbReference>
<feature type="domain" description="DUF305" evidence="1">
    <location>
        <begin position="37"/>
        <end position="65"/>
    </location>
</feature>
<dbReference type="Pfam" id="PF03713">
    <property type="entry name" value="DUF305"/>
    <property type="match status" value="1"/>
</dbReference>
<comment type="caution">
    <text evidence="2">The sequence shown here is derived from an EMBL/GenBank/DDBJ whole genome shotgun (WGS) entry which is preliminary data.</text>
</comment>
<dbReference type="InterPro" id="IPR005183">
    <property type="entry name" value="DUF305_CopM-like"/>
</dbReference>
<dbReference type="EMBL" id="JBHLYR010000016">
    <property type="protein sequence ID" value="MFB9991476.1"/>
    <property type="molecule type" value="Genomic_DNA"/>
</dbReference>
<sequence>MNTLLKSYGGPDAAMAASMTKSMAGMGEMVQKAKNLDVAFVQGMLPHHASAIEMASIALQQATKPHSPCPLARHHDRAGQRDVQLPGLADQAQPVTALEHADGRLQQSITSLVACRPLQQRSRSETVPLGSGICLPQPDHRVSCACHREPTSSPPGTYACF</sequence>
<evidence type="ECO:0000313" key="2">
    <source>
        <dbReference type="EMBL" id="MFB9991476.1"/>
    </source>
</evidence>
<gene>
    <name evidence="2" type="ORF">ACFFLM_05770</name>
</gene>
<keyword evidence="3" id="KW-1185">Reference proteome</keyword>
<dbReference type="Gene3D" id="1.20.1260.10">
    <property type="match status" value="1"/>
</dbReference>
<reference evidence="2 3" key="1">
    <citation type="submission" date="2024-09" db="EMBL/GenBank/DDBJ databases">
        <authorList>
            <person name="Sun Q."/>
            <person name="Mori K."/>
        </authorList>
    </citation>
    <scope>NUCLEOTIDE SEQUENCE [LARGE SCALE GENOMIC DNA]</scope>
    <source>
        <strain evidence="2 3">JCM 13503</strain>
    </source>
</reference>
<dbReference type="RefSeq" id="WP_380006557.1">
    <property type="nucleotide sequence ID" value="NZ_JBHLYR010000016.1"/>
</dbReference>
<proteinExistence type="predicted"/>
<evidence type="ECO:0000313" key="3">
    <source>
        <dbReference type="Proteomes" id="UP001589733"/>
    </source>
</evidence>
<dbReference type="InterPro" id="IPR012347">
    <property type="entry name" value="Ferritin-like"/>
</dbReference>
<accession>A0ABV6AZ66</accession>
<name>A0ABV6AZ66_9DEIO</name>